<gene>
    <name evidence="2" type="ORF">FBY41_2618</name>
</gene>
<dbReference type="AlphaFoldDB" id="A0A543HWC0"/>
<feature type="compositionally biased region" description="Polar residues" evidence="1">
    <location>
        <begin position="18"/>
        <end position="39"/>
    </location>
</feature>
<protein>
    <submittedName>
        <fullName evidence="2">Uncharacterized protein</fullName>
    </submittedName>
</protein>
<sequence length="102" mass="10941">MVASETPPAGTDGAPESLTATKRLNSAASMTDSAPSTRATFDPVGAVADVWVFVVQPEDGRYRRRVFLSAAPAWEMERRARDRGQAAQVVLCRLEPVGGVPR</sequence>
<proteinExistence type="predicted"/>
<evidence type="ECO:0000313" key="2">
    <source>
        <dbReference type="EMBL" id="TQM62582.1"/>
    </source>
</evidence>
<feature type="region of interest" description="Disordered" evidence="1">
    <location>
        <begin position="1"/>
        <end position="39"/>
    </location>
</feature>
<organism evidence="2 3">
    <name type="scientific">Humibacillus xanthopallidus</name>
    <dbReference type="NCBI Taxonomy" id="412689"/>
    <lineage>
        <taxon>Bacteria</taxon>
        <taxon>Bacillati</taxon>
        <taxon>Actinomycetota</taxon>
        <taxon>Actinomycetes</taxon>
        <taxon>Micrococcales</taxon>
        <taxon>Intrasporangiaceae</taxon>
        <taxon>Humibacillus</taxon>
    </lineage>
</organism>
<dbReference type="Proteomes" id="UP000316747">
    <property type="component" value="Unassembled WGS sequence"/>
</dbReference>
<keyword evidence="3" id="KW-1185">Reference proteome</keyword>
<evidence type="ECO:0000313" key="3">
    <source>
        <dbReference type="Proteomes" id="UP000316747"/>
    </source>
</evidence>
<dbReference type="EMBL" id="VFPM01000002">
    <property type="protein sequence ID" value="TQM62582.1"/>
    <property type="molecule type" value="Genomic_DNA"/>
</dbReference>
<name>A0A543HWC0_9MICO</name>
<comment type="caution">
    <text evidence="2">The sequence shown here is derived from an EMBL/GenBank/DDBJ whole genome shotgun (WGS) entry which is preliminary data.</text>
</comment>
<reference evidence="2 3" key="1">
    <citation type="submission" date="2019-06" db="EMBL/GenBank/DDBJ databases">
        <title>Genome sequencing of plant associated microbes to promote plant fitness in Sorghum bicolor and Oryza sativa.</title>
        <authorList>
            <person name="Coleman-Derr D."/>
        </authorList>
    </citation>
    <scope>NUCLEOTIDE SEQUENCE [LARGE SCALE GENOMIC DNA]</scope>
    <source>
        <strain evidence="2 3">KV-663</strain>
    </source>
</reference>
<evidence type="ECO:0000256" key="1">
    <source>
        <dbReference type="SAM" id="MobiDB-lite"/>
    </source>
</evidence>
<accession>A0A543HWC0</accession>